<dbReference type="OrthoDB" id="5386199at2759"/>
<proteinExistence type="predicted"/>
<dbReference type="RefSeq" id="XP_019021176.1">
    <property type="nucleotide sequence ID" value="XM_019168137.1"/>
</dbReference>
<reference evidence="2 3" key="2">
    <citation type="journal article" date="2014" name="J. Gen. Appl. Microbiol.">
        <title>The early diverging ascomycetous budding yeast Saitoella complicata has three histone deacetylases belonging to the Clr6, Hos2, and Rpd3 lineages.</title>
        <authorList>
            <person name="Nishida H."/>
            <person name="Matsumoto T."/>
            <person name="Kondo S."/>
            <person name="Hamamoto M."/>
            <person name="Yoshikawa H."/>
        </authorList>
    </citation>
    <scope>NUCLEOTIDE SEQUENCE [LARGE SCALE GENOMIC DNA]</scope>
    <source>
        <strain evidence="2 3">NRRL Y-17804</strain>
    </source>
</reference>
<evidence type="ECO:0000313" key="2">
    <source>
        <dbReference type="EMBL" id="GAO49752.1"/>
    </source>
</evidence>
<keyword evidence="1" id="KW-0812">Transmembrane</keyword>
<comment type="caution">
    <text evidence="2">The sequence shown here is derived from an EMBL/GenBank/DDBJ whole genome shotgun (WGS) entry which is preliminary data.</text>
</comment>
<gene>
    <name evidence="2" type="ORF">G7K_3894-t1</name>
</gene>
<protein>
    <recommendedName>
        <fullName evidence="4">Transmembrane protein 186</fullName>
    </recommendedName>
</protein>
<keyword evidence="3" id="KW-1185">Reference proteome</keyword>
<name>A0A0E9NIQ5_SAICN</name>
<feature type="transmembrane region" description="Helical" evidence="1">
    <location>
        <begin position="85"/>
        <end position="106"/>
    </location>
</feature>
<evidence type="ECO:0000256" key="1">
    <source>
        <dbReference type="SAM" id="Phobius"/>
    </source>
</evidence>
<organism evidence="2 3">
    <name type="scientific">Saitoella complicata (strain BCRC 22490 / CBS 7301 / JCM 7358 / NBRC 10748 / NRRL Y-17804)</name>
    <dbReference type="NCBI Taxonomy" id="698492"/>
    <lineage>
        <taxon>Eukaryota</taxon>
        <taxon>Fungi</taxon>
        <taxon>Dikarya</taxon>
        <taxon>Ascomycota</taxon>
        <taxon>Taphrinomycotina</taxon>
        <taxon>Taphrinomycotina incertae sedis</taxon>
        <taxon>Saitoella</taxon>
    </lineage>
</organism>
<feature type="transmembrane region" description="Helical" evidence="1">
    <location>
        <begin position="60"/>
        <end position="79"/>
    </location>
</feature>
<dbReference type="Proteomes" id="UP000033140">
    <property type="component" value="Unassembled WGS sequence"/>
</dbReference>
<keyword evidence="1" id="KW-0472">Membrane</keyword>
<evidence type="ECO:0000313" key="3">
    <source>
        <dbReference type="Proteomes" id="UP000033140"/>
    </source>
</evidence>
<reference evidence="2 3" key="1">
    <citation type="journal article" date="2011" name="J. Gen. Appl. Microbiol.">
        <title>Draft genome sequencing of the enigmatic yeast Saitoella complicata.</title>
        <authorList>
            <person name="Nishida H."/>
            <person name="Hamamoto M."/>
            <person name="Sugiyama J."/>
        </authorList>
    </citation>
    <scope>NUCLEOTIDE SEQUENCE [LARGE SCALE GENOMIC DNA]</scope>
    <source>
        <strain evidence="2 3">NRRL Y-17804</strain>
    </source>
</reference>
<keyword evidence="1" id="KW-1133">Transmembrane helix</keyword>
<dbReference type="AlphaFoldDB" id="A0A0E9NIQ5"/>
<dbReference type="EMBL" id="BACD03000025">
    <property type="protein sequence ID" value="GAO49752.1"/>
    <property type="molecule type" value="Genomic_DNA"/>
</dbReference>
<sequence>MNCTRSALRLHQSLGLRALPLRGSVVSFARFNSTSSPSSPSPKIIEYDSPLRKAVTGLKIFSVGSLGLTAAITPIFIMMESTGAQMVMIGTAFTVSALNTLMVTYLTSPYVIRARTILSPSSSSEGRQIEFTTLSLIGTKKTATFPAKVLMETDEYDSTDSRFLSNVTVQKELKGEYEGVKTDFFVHKDQKGEGIDAIWAAVREEGKVSERLV</sequence>
<accession>A0A0E9NIQ5</accession>
<reference evidence="2 3" key="3">
    <citation type="journal article" date="2015" name="Genome Announc.">
        <title>Draft Genome Sequence of the Archiascomycetous Yeast Saitoella complicata.</title>
        <authorList>
            <person name="Yamauchi K."/>
            <person name="Kondo S."/>
            <person name="Hamamoto M."/>
            <person name="Takahashi Y."/>
            <person name="Ogura Y."/>
            <person name="Hayashi T."/>
            <person name="Nishida H."/>
        </authorList>
    </citation>
    <scope>NUCLEOTIDE SEQUENCE [LARGE SCALE GENOMIC DNA]</scope>
    <source>
        <strain evidence="2 3">NRRL Y-17804</strain>
    </source>
</reference>
<evidence type="ECO:0008006" key="4">
    <source>
        <dbReference type="Google" id="ProtNLM"/>
    </source>
</evidence>